<keyword evidence="8" id="KW-1185">Reference proteome</keyword>
<reference evidence="7" key="1">
    <citation type="submission" date="2024-03" db="EMBL/GenBank/DDBJ databases">
        <authorList>
            <consortium name="ELIXIR-Norway"/>
            <consortium name="Elixir Norway"/>
        </authorList>
    </citation>
    <scope>NUCLEOTIDE SEQUENCE</scope>
</reference>
<evidence type="ECO:0000256" key="2">
    <source>
        <dbReference type="ARBA" id="ARBA00022692"/>
    </source>
</evidence>
<dbReference type="EMBL" id="OZ023715">
    <property type="protein sequence ID" value="CAK9863694.1"/>
    <property type="molecule type" value="Genomic_DNA"/>
</dbReference>
<dbReference type="InterPro" id="IPR011527">
    <property type="entry name" value="ABC1_TM_dom"/>
</dbReference>
<dbReference type="PANTHER" id="PTHR24222:SF79">
    <property type="entry name" value="ATP BINDING CASSETTE SUBFAMILY B"/>
    <property type="match status" value="1"/>
</dbReference>
<dbReference type="PANTHER" id="PTHR24222">
    <property type="entry name" value="ABC TRANSPORTER B FAMILY"/>
    <property type="match status" value="1"/>
</dbReference>
<dbReference type="SUPFAM" id="SSF90123">
    <property type="entry name" value="ABC transporter transmembrane region"/>
    <property type="match status" value="1"/>
</dbReference>
<keyword evidence="4 5" id="KW-0472">Membrane</keyword>
<dbReference type="Gene3D" id="1.20.1560.10">
    <property type="entry name" value="ABC transporter type 1, transmembrane domain"/>
    <property type="match status" value="1"/>
</dbReference>
<evidence type="ECO:0000259" key="6">
    <source>
        <dbReference type="PROSITE" id="PS50929"/>
    </source>
</evidence>
<keyword evidence="2 5" id="KW-0812">Transmembrane</keyword>
<evidence type="ECO:0000256" key="5">
    <source>
        <dbReference type="SAM" id="Phobius"/>
    </source>
</evidence>
<dbReference type="Pfam" id="PF00664">
    <property type="entry name" value="ABC_membrane"/>
    <property type="match status" value="1"/>
</dbReference>
<evidence type="ECO:0000256" key="1">
    <source>
        <dbReference type="ARBA" id="ARBA00004141"/>
    </source>
</evidence>
<dbReference type="Proteomes" id="UP001497522">
    <property type="component" value="Chromosome 14"/>
</dbReference>
<evidence type="ECO:0000313" key="8">
    <source>
        <dbReference type="Proteomes" id="UP001497522"/>
    </source>
</evidence>
<feature type="non-terminal residue" evidence="7">
    <location>
        <position position="124"/>
    </location>
</feature>
<evidence type="ECO:0000313" key="7">
    <source>
        <dbReference type="EMBL" id="CAK9863694.1"/>
    </source>
</evidence>
<feature type="domain" description="ABC transmembrane type-1" evidence="6">
    <location>
        <begin position="3"/>
        <end position="101"/>
    </location>
</feature>
<name>A0ABP1AMC5_9BRYO</name>
<dbReference type="InterPro" id="IPR036640">
    <property type="entry name" value="ABC1_TM_sf"/>
</dbReference>
<proteinExistence type="predicted"/>
<evidence type="ECO:0000256" key="4">
    <source>
        <dbReference type="ARBA" id="ARBA00023136"/>
    </source>
</evidence>
<evidence type="ECO:0000256" key="3">
    <source>
        <dbReference type="ARBA" id="ARBA00022989"/>
    </source>
</evidence>
<dbReference type="InterPro" id="IPR039421">
    <property type="entry name" value="Type_1_exporter"/>
</dbReference>
<organism evidence="7 8">
    <name type="scientific">Sphagnum jensenii</name>
    <dbReference type="NCBI Taxonomy" id="128206"/>
    <lineage>
        <taxon>Eukaryota</taxon>
        <taxon>Viridiplantae</taxon>
        <taxon>Streptophyta</taxon>
        <taxon>Embryophyta</taxon>
        <taxon>Bryophyta</taxon>
        <taxon>Sphagnophytina</taxon>
        <taxon>Sphagnopsida</taxon>
        <taxon>Sphagnales</taxon>
        <taxon>Sphagnaceae</taxon>
        <taxon>Sphagnum</taxon>
    </lineage>
</organism>
<feature type="transmembrane region" description="Helical" evidence="5">
    <location>
        <begin position="47"/>
        <end position="71"/>
    </location>
</feature>
<comment type="subcellular location">
    <subcellularLocation>
        <location evidence="1">Membrane</location>
        <topology evidence="1">Multi-pass membrane protein</topology>
    </subcellularLocation>
</comment>
<gene>
    <name evidence="7" type="ORF">CSSPJE1EN2_LOCUS6689</name>
</gene>
<dbReference type="PROSITE" id="PS50929">
    <property type="entry name" value="ABC_TM1F"/>
    <property type="match status" value="1"/>
</dbReference>
<sequence>MTVGTICAIVDGLIWPAIAYVQARTVSKFASLLHSDPELAAQKISSYALILVYISIVSGLASYQEISCWMYTGERQAGRIRAKYVRAILRQNVGYFDTESSITRLPLSAVSLLTPCSFFPTAII</sequence>
<protein>
    <recommendedName>
        <fullName evidence="6">ABC transmembrane type-1 domain-containing protein</fullName>
    </recommendedName>
</protein>
<accession>A0ABP1AMC5</accession>
<keyword evidence="3 5" id="KW-1133">Transmembrane helix</keyword>
<feature type="non-terminal residue" evidence="7">
    <location>
        <position position="1"/>
    </location>
</feature>